<keyword evidence="4" id="KW-0808">Transferase</keyword>
<dbReference type="SUPFAM" id="SSF55874">
    <property type="entry name" value="ATPase domain of HSP90 chaperone/DNA topoisomerase II/histidine kinase"/>
    <property type="match status" value="1"/>
</dbReference>
<dbReference type="GO" id="GO:0046983">
    <property type="term" value="F:protein dimerization activity"/>
    <property type="evidence" value="ECO:0007669"/>
    <property type="project" value="InterPro"/>
</dbReference>
<dbReference type="InterPro" id="IPR036890">
    <property type="entry name" value="HATPase_C_sf"/>
</dbReference>
<dbReference type="Gene3D" id="1.20.5.1930">
    <property type="match status" value="1"/>
</dbReference>
<sequence>MPTPERIRIAQELHDGIAQDLVGIGYSLDLLLSEESLSAGARSDIRQTRFAVDELIAKVRAEILDLRQASEEPLHIHLRELATGLCSEVELTLNLEEICAAPHEHSEIVAITTEILRNCLAHSRATHIGINLYSVNNRICLEVIDNGIGGANVQDGHYGLPGLIERVHNLGGSITIESIEGTRIALLI</sequence>
<keyword evidence="3" id="KW-0597">Phosphoprotein</keyword>
<dbReference type="InterPro" id="IPR050482">
    <property type="entry name" value="Sensor_HK_TwoCompSys"/>
</dbReference>
<evidence type="ECO:0000256" key="7">
    <source>
        <dbReference type="ARBA" id="ARBA00022840"/>
    </source>
</evidence>
<evidence type="ECO:0000256" key="2">
    <source>
        <dbReference type="ARBA" id="ARBA00012438"/>
    </source>
</evidence>
<dbReference type="Pfam" id="PF07730">
    <property type="entry name" value="HisKA_3"/>
    <property type="match status" value="1"/>
</dbReference>
<dbReference type="CDD" id="cd16917">
    <property type="entry name" value="HATPase_UhpB-NarQ-NarX-like"/>
    <property type="match status" value="1"/>
</dbReference>
<dbReference type="EC" id="2.7.13.3" evidence="2"/>
<name>A0A6J7TGM0_9ZZZZ</name>
<gene>
    <name evidence="9" type="ORF">UFOPK4307_00165</name>
</gene>
<evidence type="ECO:0000256" key="1">
    <source>
        <dbReference type="ARBA" id="ARBA00000085"/>
    </source>
</evidence>
<dbReference type="GO" id="GO:0000155">
    <property type="term" value="F:phosphorelay sensor kinase activity"/>
    <property type="evidence" value="ECO:0007669"/>
    <property type="project" value="InterPro"/>
</dbReference>
<keyword evidence="7" id="KW-0067">ATP-binding</keyword>
<keyword evidence="5" id="KW-0547">Nucleotide-binding</keyword>
<reference evidence="9" key="1">
    <citation type="submission" date="2020-05" db="EMBL/GenBank/DDBJ databases">
        <authorList>
            <person name="Chiriac C."/>
            <person name="Salcher M."/>
            <person name="Ghai R."/>
            <person name="Kavagutti S V."/>
        </authorList>
    </citation>
    <scope>NUCLEOTIDE SEQUENCE</scope>
</reference>
<proteinExistence type="predicted"/>
<dbReference type="PANTHER" id="PTHR24421">
    <property type="entry name" value="NITRATE/NITRITE SENSOR PROTEIN NARX-RELATED"/>
    <property type="match status" value="1"/>
</dbReference>
<evidence type="ECO:0000256" key="3">
    <source>
        <dbReference type="ARBA" id="ARBA00022553"/>
    </source>
</evidence>
<dbReference type="GO" id="GO:0005524">
    <property type="term" value="F:ATP binding"/>
    <property type="evidence" value="ECO:0007669"/>
    <property type="project" value="UniProtKB-KW"/>
</dbReference>
<evidence type="ECO:0000259" key="8">
    <source>
        <dbReference type="Pfam" id="PF07730"/>
    </source>
</evidence>
<evidence type="ECO:0000256" key="4">
    <source>
        <dbReference type="ARBA" id="ARBA00022679"/>
    </source>
</evidence>
<dbReference type="InterPro" id="IPR011712">
    <property type="entry name" value="Sig_transdc_His_kin_sub3_dim/P"/>
</dbReference>
<dbReference type="Gene3D" id="3.30.565.10">
    <property type="entry name" value="Histidine kinase-like ATPase, C-terminal domain"/>
    <property type="match status" value="1"/>
</dbReference>
<evidence type="ECO:0000313" key="9">
    <source>
        <dbReference type="EMBL" id="CAB5052685.1"/>
    </source>
</evidence>
<keyword evidence="6" id="KW-0418">Kinase</keyword>
<organism evidence="9">
    <name type="scientific">freshwater metagenome</name>
    <dbReference type="NCBI Taxonomy" id="449393"/>
    <lineage>
        <taxon>unclassified sequences</taxon>
        <taxon>metagenomes</taxon>
        <taxon>ecological metagenomes</taxon>
    </lineage>
</organism>
<feature type="domain" description="Signal transduction histidine kinase subgroup 3 dimerisation and phosphoacceptor" evidence="8">
    <location>
        <begin position="5"/>
        <end position="69"/>
    </location>
</feature>
<evidence type="ECO:0000256" key="5">
    <source>
        <dbReference type="ARBA" id="ARBA00022741"/>
    </source>
</evidence>
<comment type="catalytic activity">
    <reaction evidence="1">
        <text>ATP + protein L-histidine = ADP + protein N-phospho-L-histidine.</text>
        <dbReference type="EC" id="2.7.13.3"/>
    </reaction>
</comment>
<dbReference type="AlphaFoldDB" id="A0A6J7TGM0"/>
<accession>A0A6J7TGM0</accession>
<dbReference type="GO" id="GO:0016020">
    <property type="term" value="C:membrane"/>
    <property type="evidence" value="ECO:0007669"/>
    <property type="project" value="InterPro"/>
</dbReference>
<dbReference type="PANTHER" id="PTHR24421:SF10">
    <property type="entry name" value="NITRATE_NITRITE SENSOR PROTEIN NARQ"/>
    <property type="match status" value="1"/>
</dbReference>
<evidence type="ECO:0000256" key="6">
    <source>
        <dbReference type="ARBA" id="ARBA00022777"/>
    </source>
</evidence>
<dbReference type="EMBL" id="CAFBQO010000011">
    <property type="protein sequence ID" value="CAB5052685.1"/>
    <property type="molecule type" value="Genomic_DNA"/>
</dbReference>
<protein>
    <recommendedName>
        <fullName evidence="2">histidine kinase</fullName>
        <ecNumber evidence="2">2.7.13.3</ecNumber>
    </recommendedName>
</protein>